<dbReference type="GO" id="GO:0022857">
    <property type="term" value="F:transmembrane transporter activity"/>
    <property type="evidence" value="ECO:0007669"/>
    <property type="project" value="InterPro"/>
</dbReference>
<comment type="subcellular location">
    <subcellularLocation>
        <location evidence="1">Membrane</location>
        <topology evidence="1">Multi-pass membrane protein</topology>
    </subcellularLocation>
</comment>
<comment type="similarity">
    <text evidence="2">Belongs to the major facilitator superfamily.</text>
</comment>
<keyword evidence="3" id="KW-0813">Transport</keyword>
<feature type="transmembrane region" description="Helical" evidence="8">
    <location>
        <begin position="129"/>
        <end position="147"/>
    </location>
</feature>
<evidence type="ECO:0000256" key="4">
    <source>
        <dbReference type="ARBA" id="ARBA00022692"/>
    </source>
</evidence>
<keyword evidence="9" id="KW-1185">Reference proteome</keyword>
<protein>
    <submittedName>
        <fullName evidence="10">Major facilitator superfamily domain-containing protein 9</fullName>
    </submittedName>
</protein>
<dbReference type="InterPro" id="IPR036259">
    <property type="entry name" value="MFS_trans_sf"/>
</dbReference>
<evidence type="ECO:0000256" key="8">
    <source>
        <dbReference type="SAM" id="Phobius"/>
    </source>
</evidence>
<organism evidence="9 10">
    <name type="scientific">Petromyzon marinus</name>
    <name type="common">Sea lamprey</name>
    <dbReference type="NCBI Taxonomy" id="7757"/>
    <lineage>
        <taxon>Eukaryota</taxon>
        <taxon>Metazoa</taxon>
        <taxon>Chordata</taxon>
        <taxon>Craniata</taxon>
        <taxon>Vertebrata</taxon>
        <taxon>Cyclostomata</taxon>
        <taxon>Hyperoartia</taxon>
        <taxon>Petromyzontiformes</taxon>
        <taxon>Petromyzontidae</taxon>
        <taxon>Petromyzon</taxon>
    </lineage>
</organism>
<evidence type="ECO:0000313" key="9">
    <source>
        <dbReference type="Proteomes" id="UP001318040"/>
    </source>
</evidence>
<dbReference type="Pfam" id="PF07690">
    <property type="entry name" value="MFS_1"/>
    <property type="match status" value="1"/>
</dbReference>
<evidence type="ECO:0000256" key="5">
    <source>
        <dbReference type="ARBA" id="ARBA00022989"/>
    </source>
</evidence>
<feature type="region of interest" description="Disordered" evidence="7">
    <location>
        <begin position="260"/>
        <end position="294"/>
    </location>
</feature>
<evidence type="ECO:0000256" key="1">
    <source>
        <dbReference type="ARBA" id="ARBA00004141"/>
    </source>
</evidence>
<dbReference type="GO" id="GO:0016020">
    <property type="term" value="C:membrane"/>
    <property type="evidence" value="ECO:0007669"/>
    <property type="project" value="UniProtKB-SubCell"/>
</dbReference>
<dbReference type="PRINTS" id="PR01035">
    <property type="entry name" value="TCRTETA"/>
</dbReference>
<dbReference type="InterPro" id="IPR011701">
    <property type="entry name" value="MFS"/>
</dbReference>
<feature type="compositionally biased region" description="Basic and acidic residues" evidence="7">
    <location>
        <begin position="265"/>
        <end position="275"/>
    </location>
</feature>
<evidence type="ECO:0000256" key="2">
    <source>
        <dbReference type="ARBA" id="ARBA00008335"/>
    </source>
</evidence>
<dbReference type="KEGG" id="pmrn:116952984"/>
<dbReference type="CTD" id="84804"/>
<reference evidence="10" key="1">
    <citation type="submission" date="2025-08" db="UniProtKB">
        <authorList>
            <consortium name="RefSeq"/>
        </authorList>
    </citation>
    <scope>IDENTIFICATION</scope>
    <source>
        <tissue evidence="10">Sperm</tissue>
    </source>
</reference>
<name>A0AAJ7U2J8_PETMA</name>
<sequence>MSARRHQAAREVRVRRRALRALDPPPLSGLPTGTMSAAHPRSRPREAVSRVRRAAHAVPPLFALINSIGFLDLFGVSLVVPLLHHHLTTQLGASHLVAGLLGSVYGFLQLFSSPIVGRWSDVPGCRRRCLVLCLLSSATGYFIQGLASSPVGMSIARAVLGVSKHTQSLSRGLLSVSAPGERRPVLLGRFNAVSGLGFVVGPACAGLIAEQPGGFAALSFLCAALFLINAGIVYLFLPDPETGQGVQTSAKAAKHLAETALPHDAPARRDDDQVHGTETPFPDDDEEENPSQRASRGRCLHAVRFLMSCAYLLHHGAFASWLRTRHDAPPRLVGALVSLSAAAGAATSSLARVYDAGPSPEATLRVTCAAAATAMLALATGAAGLPGAAACAVVLSVSSAVGRVVLTEGQLRVAGAGGAGATLGLGQAVTSAARVLAPALGGAAQHRGGAAAPAALGAACALVATAVTPSRAPAGKVKRS</sequence>
<keyword evidence="5 8" id="KW-1133">Transmembrane helix</keyword>
<dbReference type="SUPFAM" id="SSF103473">
    <property type="entry name" value="MFS general substrate transporter"/>
    <property type="match status" value="1"/>
</dbReference>
<feature type="transmembrane region" description="Helical" evidence="8">
    <location>
        <begin position="215"/>
        <end position="237"/>
    </location>
</feature>
<evidence type="ECO:0000256" key="3">
    <source>
        <dbReference type="ARBA" id="ARBA00022448"/>
    </source>
</evidence>
<keyword evidence="4 8" id="KW-0812">Transmembrane</keyword>
<evidence type="ECO:0000256" key="7">
    <source>
        <dbReference type="SAM" id="MobiDB-lite"/>
    </source>
</evidence>
<dbReference type="AlphaFoldDB" id="A0AAJ7U2J8"/>
<accession>A0AAJ7U2J8</accession>
<dbReference type="PANTHER" id="PTHR23504:SF14">
    <property type="entry name" value="MAJOR FACILITATOR SUPERFAMILY DOMAIN-CONTAINING PROTEIN 9"/>
    <property type="match status" value="1"/>
</dbReference>
<dbReference type="Proteomes" id="UP001318040">
    <property type="component" value="Chromosome 49"/>
</dbReference>
<keyword evidence="6 8" id="KW-0472">Membrane</keyword>
<evidence type="ECO:0000256" key="6">
    <source>
        <dbReference type="ARBA" id="ARBA00023136"/>
    </source>
</evidence>
<feature type="region of interest" description="Disordered" evidence="7">
    <location>
        <begin position="22"/>
        <end position="42"/>
    </location>
</feature>
<feature type="transmembrane region" description="Helical" evidence="8">
    <location>
        <begin position="61"/>
        <end position="84"/>
    </location>
</feature>
<evidence type="ECO:0000313" key="10">
    <source>
        <dbReference type="RefSeq" id="XP_032828658.1"/>
    </source>
</evidence>
<dbReference type="InterPro" id="IPR001958">
    <property type="entry name" value="Tet-R_TetA/multi-R_MdtG-like"/>
</dbReference>
<proteinExistence type="inferred from homology"/>
<gene>
    <name evidence="10" type="primary">MFSD9</name>
</gene>
<dbReference type="PANTHER" id="PTHR23504">
    <property type="entry name" value="MAJOR FACILITATOR SUPERFAMILY DOMAIN-CONTAINING PROTEIN 10"/>
    <property type="match status" value="1"/>
</dbReference>
<dbReference type="RefSeq" id="XP_032828658.1">
    <property type="nucleotide sequence ID" value="XM_032972767.1"/>
</dbReference>
<feature type="transmembrane region" description="Helical" evidence="8">
    <location>
        <begin position="96"/>
        <end position="117"/>
    </location>
</feature>
<dbReference type="Gene3D" id="1.20.1250.20">
    <property type="entry name" value="MFS general substrate transporter like domains"/>
    <property type="match status" value="1"/>
</dbReference>